<feature type="region of interest" description="Disordered" evidence="1">
    <location>
        <begin position="1"/>
        <end position="27"/>
    </location>
</feature>
<evidence type="ECO:0000313" key="3">
    <source>
        <dbReference type="Proteomes" id="UP001431783"/>
    </source>
</evidence>
<keyword evidence="3" id="KW-1185">Reference proteome</keyword>
<dbReference type="AlphaFoldDB" id="A0AAW1TMP5"/>
<comment type="caution">
    <text evidence="2">The sequence shown here is derived from an EMBL/GenBank/DDBJ whole genome shotgun (WGS) entry which is preliminary data.</text>
</comment>
<evidence type="ECO:0000256" key="1">
    <source>
        <dbReference type="SAM" id="MobiDB-lite"/>
    </source>
</evidence>
<reference evidence="2 3" key="1">
    <citation type="submission" date="2023-03" db="EMBL/GenBank/DDBJ databases">
        <title>Genome insight into feeding habits of ladybird beetles.</title>
        <authorList>
            <person name="Li H.-S."/>
            <person name="Huang Y.-H."/>
            <person name="Pang H."/>
        </authorList>
    </citation>
    <scope>NUCLEOTIDE SEQUENCE [LARGE SCALE GENOMIC DNA]</scope>
    <source>
        <strain evidence="2">SYSU_2023b</strain>
        <tissue evidence="2">Whole body</tissue>
    </source>
</reference>
<organism evidence="2 3">
    <name type="scientific">Henosepilachna vigintioctopunctata</name>
    <dbReference type="NCBI Taxonomy" id="420089"/>
    <lineage>
        <taxon>Eukaryota</taxon>
        <taxon>Metazoa</taxon>
        <taxon>Ecdysozoa</taxon>
        <taxon>Arthropoda</taxon>
        <taxon>Hexapoda</taxon>
        <taxon>Insecta</taxon>
        <taxon>Pterygota</taxon>
        <taxon>Neoptera</taxon>
        <taxon>Endopterygota</taxon>
        <taxon>Coleoptera</taxon>
        <taxon>Polyphaga</taxon>
        <taxon>Cucujiformia</taxon>
        <taxon>Coccinelloidea</taxon>
        <taxon>Coccinellidae</taxon>
        <taxon>Epilachninae</taxon>
        <taxon>Epilachnini</taxon>
        <taxon>Henosepilachna</taxon>
    </lineage>
</organism>
<dbReference type="Proteomes" id="UP001431783">
    <property type="component" value="Unassembled WGS sequence"/>
</dbReference>
<proteinExistence type="predicted"/>
<name>A0AAW1TMP5_9CUCU</name>
<sequence>MKWLGSGEGDEGIKFEMERGPQRTQDDASVGYVFQRPPDPEFTTFAPKQLRWANMAGDDSIIDNPDKWKYPVNSKVSTPNNVAPFMGTSGMSAGLYDFEQNKNIPPEHLVYMSNMSNISNVNQMQSGMSIHPPQYLPQNLAQQLPFRQLPQQLVR</sequence>
<gene>
    <name evidence="2" type="ORF">WA026_003205</name>
</gene>
<evidence type="ECO:0000313" key="2">
    <source>
        <dbReference type="EMBL" id="KAK9869451.1"/>
    </source>
</evidence>
<protein>
    <submittedName>
        <fullName evidence="2">Uncharacterized protein</fullName>
    </submittedName>
</protein>
<feature type="compositionally biased region" description="Basic and acidic residues" evidence="1">
    <location>
        <begin position="11"/>
        <end position="26"/>
    </location>
</feature>
<dbReference type="EMBL" id="JARQZJ010000001">
    <property type="protein sequence ID" value="KAK9869451.1"/>
    <property type="molecule type" value="Genomic_DNA"/>
</dbReference>
<accession>A0AAW1TMP5</accession>